<proteinExistence type="predicted"/>
<dbReference type="EMBL" id="JACCJC010000084">
    <property type="protein sequence ID" value="KAF6227629.1"/>
    <property type="molecule type" value="Genomic_DNA"/>
</dbReference>
<name>A0A8H6FH52_9LECA</name>
<dbReference type="Proteomes" id="UP000578531">
    <property type="component" value="Unassembled WGS sequence"/>
</dbReference>
<protein>
    <submittedName>
        <fullName evidence="1">Uncharacterized protein</fullName>
    </submittedName>
</protein>
<sequence>MTLFGKRLAKVYKELMDVHANQMLEALQVWLAEFYARIQDAERRRFDQAYASEVLGAKKSVKMAADAHEK</sequence>
<dbReference type="RefSeq" id="XP_037159120.1">
    <property type="nucleotide sequence ID" value="XM_037314031.1"/>
</dbReference>
<keyword evidence="2" id="KW-1185">Reference proteome</keyword>
<dbReference type="AlphaFoldDB" id="A0A8H6FH52"/>
<evidence type="ECO:0000313" key="2">
    <source>
        <dbReference type="Proteomes" id="UP000578531"/>
    </source>
</evidence>
<accession>A0A8H6FH52</accession>
<organism evidence="1 2">
    <name type="scientific">Letharia columbiana</name>
    <dbReference type="NCBI Taxonomy" id="112416"/>
    <lineage>
        <taxon>Eukaryota</taxon>
        <taxon>Fungi</taxon>
        <taxon>Dikarya</taxon>
        <taxon>Ascomycota</taxon>
        <taxon>Pezizomycotina</taxon>
        <taxon>Lecanoromycetes</taxon>
        <taxon>OSLEUM clade</taxon>
        <taxon>Lecanoromycetidae</taxon>
        <taxon>Lecanorales</taxon>
        <taxon>Lecanorineae</taxon>
        <taxon>Parmeliaceae</taxon>
        <taxon>Letharia</taxon>
    </lineage>
</organism>
<evidence type="ECO:0000313" key="1">
    <source>
        <dbReference type="EMBL" id="KAF6227629.1"/>
    </source>
</evidence>
<comment type="caution">
    <text evidence="1">The sequence shown here is derived from an EMBL/GenBank/DDBJ whole genome shotgun (WGS) entry which is preliminary data.</text>
</comment>
<dbReference type="GeneID" id="59293795"/>
<reference evidence="1 2" key="1">
    <citation type="journal article" date="2020" name="Genomics">
        <title>Complete, high-quality genomes from long-read metagenomic sequencing of two wolf lichen thalli reveals enigmatic genome architecture.</title>
        <authorList>
            <person name="McKenzie S.K."/>
            <person name="Walston R.F."/>
            <person name="Allen J.L."/>
        </authorList>
    </citation>
    <scope>NUCLEOTIDE SEQUENCE [LARGE SCALE GENOMIC DNA]</scope>
    <source>
        <strain evidence="1">WasteWater2</strain>
    </source>
</reference>
<gene>
    <name evidence="1" type="ORF">HO173_012158</name>
</gene>